<name>A0A7R9DD76_TIMPO</name>
<gene>
    <name evidence="2" type="ORF">TPSB3V08_LOCUS7886</name>
</gene>
<sequence>MKKEWKTILEKTLSTPDRDLNLDLPVIGSLVYCESSALDHAATKWGKSANRNIAVTCGSPSLGVVQLSCSVFNLGYIPTQVPPLTPGTNKKMTEALKASFASWEKEQLRLNIVKVAVPETRGVHACQLSPPHDCLHAGNSTHHLLRAHTAHRPQPDTCFPEPTTVSTRRE</sequence>
<organism evidence="2">
    <name type="scientific">Timema poppense</name>
    <name type="common">Walking stick</name>
    <dbReference type="NCBI Taxonomy" id="170557"/>
    <lineage>
        <taxon>Eukaryota</taxon>
        <taxon>Metazoa</taxon>
        <taxon>Ecdysozoa</taxon>
        <taxon>Arthropoda</taxon>
        <taxon>Hexapoda</taxon>
        <taxon>Insecta</taxon>
        <taxon>Pterygota</taxon>
        <taxon>Neoptera</taxon>
        <taxon>Polyneoptera</taxon>
        <taxon>Phasmatodea</taxon>
        <taxon>Timematodea</taxon>
        <taxon>Timematoidea</taxon>
        <taxon>Timematidae</taxon>
        <taxon>Timema</taxon>
    </lineage>
</organism>
<reference evidence="2" key="1">
    <citation type="submission" date="2020-11" db="EMBL/GenBank/DDBJ databases">
        <authorList>
            <person name="Tran Van P."/>
        </authorList>
    </citation>
    <scope>NUCLEOTIDE SEQUENCE</scope>
</reference>
<protein>
    <submittedName>
        <fullName evidence="2">Uncharacterized protein</fullName>
    </submittedName>
</protein>
<dbReference type="EMBL" id="OD005350">
    <property type="protein sequence ID" value="CAD7411428.1"/>
    <property type="molecule type" value="Genomic_DNA"/>
</dbReference>
<evidence type="ECO:0000256" key="1">
    <source>
        <dbReference type="SAM" id="MobiDB-lite"/>
    </source>
</evidence>
<evidence type="ECO:0000313" key="2">
    <source>
        <dbReference type="EMBL" id="CAD7411428.1"/>
    </source>
</evidence>
<dbReference type="AlphaFoldDB" id="A0A7R9DD76"/>
<proteinExistence type="predicted"/>
<feature type="region of interest" description="Disordered" evidence="1">
    <location>
        <begin position="149"/>
        <end position="170"/>
    </location>
</feature>
<accession>A0A7R9DD76</accession>